<sequence>MGEGGGRAVGGAGVDGQTAHSRSACGMCGGCPGGVVVFVDEDSDGWEATDGHYTPPILL</sequence>
<evidence type="ECO:0000313" key="2">
    <source>
        <dbReference type="EMBL" id="GAA2468573.1"/>
    </source>
</evidence>
<name>A0ABN3KSH4_9ACTN</name>
<feature type="compositionally biased region" description="Gly residues" evidence="1">
    <location>
        <begin position="1"/>
        <end position="14"/>
    </location>
</feature>
<dbReference type="Proteomes" id="UP001501638">
    <property type="component" value="Unassembled WGS sequence"/>
</dbReference>
<comment type="caution">
    <text evidence="2">The sequence shown here is derived from an EMBL/GenBank/DDBJ whole genome shotgun (WGS) entry which is preliminary data.</text>
</comment>
<keyword evidence="3" id="KW-1185">Reference proteome</keyword>
<evidence type="ECO:0000256" key="1">
    <source>
        <dbReference type="SAM" id="MobiDB-lite"/>
    </source>
</evidence>
<evidence type="ECO:0000313" key="3">
    <source>
        <dbReference type="Proteomes" id="UP001501638"/>
    </source>
</evidence>
<reference evidence="2 3" key="1">
    <citation type="journal article" date="2019" name="Int. J. Syst. Evol. Microbiol.">
        <title>The Global Catalogue of Microorganisms (GCM) 10K type strain sequencing project: providing services to taxonomists for standard genome sequencing and annotation.</title>
        <authorList>
            <consortium name="The Broad Institute Genomics Platform"/>
            <consortium name="The Broad Institute Genome Sequencing Center for Infectious Disease"/>
            <person name="Wu L."/>
            <person name="Ma J."/>
        </authorList>
    </citation>
    <scope>NUCLEOTIDE SEQUENCE [LARGE SCALE GENOMIC DNA]</scope>
    <source>
        <strain evidence="2 3">JCM 6305</strain>
    </source>
</reference>
<organism evidence="2 3">
    <name type="scientific">Streptomyces macrosporus</name>
    <dbReference type="NCBI Taxonomy" id="44032"/>
    <lineage>
        <taxon>Bacteria</taxon>
        <taxon>Bacillati</taxon>
        <taxon>Actinomycetota</taxon>
        <taxon>Actinomycetes</taxon>
        <taxon>Kitasatosporales</taxon>
        <taxon>Streptomycetaceae</taxon>
        <taxon>Streptomyces</taxon>
    </lineage>
</organism>
<proteinExistence type="predicted"/>
<protein>
    <submittedName>
        <fullName evidence="2">Uncharacterized protein</fullName>
    </submittedName>
</protein>
<feature type="region of interest" description="Disordered" evidence="1">
    <location>
        <begin position="1"/>
        <end position="22"/>
    </location>
</feature>
<dbReference type="EMBL" id="BAAASZ010000058">
    <property type="protein sequence ID" value="GAA2468573.1"/>
    <property type="molecule type" value="Genomic_DNA"/>
</dbReference>
<accession>A0ABN3KSH4</accession>
<gene>
    <name evidence="2" type="ORF">GCM10010405_61430</name>
</gene>